<keyword evidence="19" id="KW-1185">Reference proteome</keyword>
<feature type="binding site" evidence="13">
    <location>
        <begin position="600"/>
        <end position="601"/>
    </location>
    <ligand>
        <name>IMP</name>
        <dbReference type="ChEBI" id="CHEBI:58053"/>
    </ligand>
</feature>
<comment type="caution">
    <text evidence="18">The sequence shown here is derived from an EMBL/GenBank/DDBJ whole genome shotgun (WGS) entry which is preliminary data.</text>
</comment>
<feature type="domain" description="CBS" evidence="17">
    <location>
        <begin position="327"/>
        <end position="388"/>
    </location>
</feature>
<dbReference type="CDD" id="cd04601">
    <property type="entry name" value="CBS_pair_IMPDH"/>
    <property type="match status" value="1"/>
</dbReference>
<feature type="active site" description="Proton acceptor" evidence="13">
    <location>
        <position position="644"/>
    </location>
</feature>
<keyword evidence="9 13" id="KW-0560">Oxidoreductase</keyword>
<feature type="binding site" evidence="13">
    <location>
        <begin position="537"/>
        <end position="539"/>
    </location>
    <ligand>
        <name>NAD(+)</name>
        <dbReference type="ChEBI" id="CHEBI:57540"/>
    </ligand>
</feature>
<dbReference type="GO" id="GO:0006183">
    <property type="term" value="P:GTP biosynthetic process"/>
    <property type="evidence" value="ECO:0007669"/>
    <property type="project" value="TreeGrafter"/>
</dbReference>
<dbReference type="AlphaFoldDB" id="A0A9Q0MJJ5"/>
<name>A0A9Q0MJJ5_BLOTA</name>
<comment type="activity regulation">
    <text evidence="13">Mycophenolic acid (MPA) is a non-competitive inhibitor that prevents formation of the closed enzyme conformation by binding to the same site as the amobile flap. In contrast, mizoribine monophosphate (MZP) is a competitive inhibitor that induces the closed conformation. MPA is a potent inhibitor of mammalian IMPDHs but a poor inhibitor of the bacterial enzymes. MZP is a more potent inhibitor of bacterial IMPDH.</text>
</comment>
<comment type="pathway">
    <text evidence="13 15">Purine metabolism; XMP biosynthesis via de novo pathway; XMP from IMP: step 1/1.</text>
</comment>
<evidence type="ECO:0000256" key="4">
    <source>
        <dbReference type="ARBA" id="ARBA00022490"/>
    </source>
</evidence>
<feature type="binding site" evidence="13">
    <location>
        <position position="542"/>
    </location>
    <ligand>
        <name>IMP</name>
        <dbReference type="ChEBI" id="CHEBI:58053"/>
    </ligand>
</feature>
<dbReference type="SMART" id="SM00116">
    <property type="entry name" value="CBS"/>
    <property type="match status" value="2"/>
</dbReference>
<feature type="binding site" evidence="13">
    <location>
        <position position="712"/>
    </location>
    <ligand>
        <name>K(+)</name>
        <dbReference type="ChEBI" id="CHEBI:29103"/>
        <note>ligand shared between two tetrameric partners</note>
    </ligand>
</feature>
<dbReference type="Gene3D" id="3.20.20.70">
    <property type="entry name" value="Aldolase class I"/>
    <property type="match status" value="1"/>
</dbReference>
<accession>A0A9Q0MJJ5</accession>
<keyword evidence="11 14" id="KW-0129">CBS domain</keyword>
<evidence type="ECO:0000256" key="8">
    <source>
        <dbReference type="ARBA" id="ARBA00022958"/>
    </source>
</evidence>
<feature type="region of interest" description="Disordered" evidence="16">
    <location>
        <begin position="194"/>
        <end position="215"/>
    </location>
</feature>
<dbReference type="PANTHER" id="PTHR11911:SF111">
    <property type="entry name" value="INOSINE-5'-MONOPHOSPHATE DEHYDROGENASE"/>
    <property type="match status" value="1"/>
</dbReference>
<comment type="catalytic activity">
    <reaction evidence="12 13 15">
        <text>IMP + NAD(+) + H2O = XMP + NADH + H(+)</text>
        <dbReference type="Rhea" id="RHEA:11708"/>
        <dbReference type="ChEBI" id="CHEBI:15377"/>
        <dbReference type="ChEBI" id="CHEBI:15378"/>
        <dbReference type="ChEBI" id="CHEBI:57464"/>
        <dbReference type="ChEBI" id="CHEBI:57540"/>
        <dbReference type="ChEBI" id="CHEBI:57945"/>
        <dbReference type="ChEBI" id="CHEBI:58053"/>
        <dbReference type="EC" id="1.1.1.205"/>
    </reaction>
</comment>
<feature type="domain" description="CBS" evidence="17">
    <location>
        <begin position="392"/>
        <end position="450"/>
    </location>
</feature>
<feature type="compositionally biased region" description="Basic and acidic residues" evidence="16">
    <location>
        <begin position="100"/>
        <end position="109"/>
    </location>
</feature>
<evidence type="ECO:0000256" key="10">
    <source>
        <dbReference type="ARBA" id="ARBA00023027"/>
    </source>
</evidence>
<evidence type="ECO:0000256" key="1">
    <source>
        <dbReference type="ARBA" id="ARBA00001958"/>
    </source>
</evidence>
<evidence type="ECO:0000313" key="18">
    <source>
        <dbReference type="EMBL" id="KAJ6225617.1"/>
    </source>
</evidence>
<dbReference type="Proteomes" id="UP001142055">
    <property type="component" value="Chromosome 1"/>
</dbReference>
<evidence type="ECO:0000256" key="2">
    <source>
        <dbReference type="ARBA" id="ARBA00004496"/>
    </source>
</evidence>
<feature type="binding site" evidence="13">
    <location>
        <begin position="487"/>
        <end position="489"/>
    </location>
    <ligand>
        <name>NAD(+)</name>
        <dbReference type="ChEBI" id="CHEBI:57540"/>
    </ligand>
</feature>
<evidence type="ECO:0000313" key="19">
    <source>
        <dbReference type="Proteomes" id="UP001142055"/>
    </source>
</evidence>
<comment type="caution">
    <text evidence="13">Lacks conserved residue(s) required for the propagation of feature annotation.</text>
</comment>
<dbReference type="EC" id="1.1.1.205" evidence="13 15"/>
<dbReference type="InterPro" id="IPR015875">
    <property type="entry name" value="IMP_DH/GMP_Rdtase_CS"/>
</dbReference>
<dbReference type="CDD" id="cd00381">
    <property type="entry name" value="IMPDH"/>
    <property type="match status" value="1"/>
</dbReference>
<dbReference type="HAMAP" id="MF_01964">
    <property type="entry name" value="IMPDH"/>
    <property type="match status" value="1"/>
</dbReference>
<dbReference type="GO" id="GO:0000166">
    <property type="term" value="F:nucleotide binding"/>
    <property type="evidence" value="ECO:0007669"/>
    <property type="project" value="UniProtKB-UniRule"/>
</dbReference>
<evidence type="ECO:0000256" key="9">
    <source>
        <dbReference type="ARBA" id="ARBA00023002"/>
    </source>
</evidence>
<evidence type="ECO:0000256" key="16">
    <source>
        <dbReference type="SAM" id="MobiDB-lite"/>
    </source>
</evidence>
<feature type="binding site" evidence="13">
    <location>
        <position position="657"/>
    </location>
    <ligand>
        <name>IMP</name>
        <dbReference type="ChEBI" id="CHEBI:58053"/>
    </ligand>
</feature>
<dbReference type="SMART" id="SM01240">
    <property type="entry name" value="IMPDH"/>
    <property type="match status" value="1"/>
</dbReference>
<evidence type="ECO:0000259" key="17">
    <source>
        <dbReference type="PROSITE" id="PS51371"/>
    </source>
</evidence>
<feature type="active site" description="Thioimidate intermediate" evidence="13">
    <location>
        <position position="544"/>
    </location>
</feature>
<dbReference type="OMA" id="EYFREYN"/>
<comment type="subcellular location">
    <subcellularLocation>
        <location evidence="2 13">Cytoplasm</location>
    </subcellularLocation>
</comment>
<proteinExistence type="inferred from homology"/>
<dbReference type="SUPFAM" id="SSF51412">
    <property type="entry name" value="Inosine monophosphate dehydrogenase (IMPDH)"/>
    <property type="match status" value="2"/>
</dbReference>
<feature type="binding site" evidence="13">
    <location>
        <begin position="577"/>
        <end position="579"/>
    </location>
    <ligand>
        <name>IMP</name>
        <dbReference type="ChEBI" id="CHEBI:58053"/>
    </ligand>
</feature>
<dbReference type="GO" id="GO:0005737">
    <property type="term" value="C:cytoplasm"/>
    <property type="evidence" value="ECO:0007669"/>
    <property type="project" value="UniProtKB-SubCell"/>
</dbReference>
<feature type="binding site" evidence="13">
    <location>
        <begin position="624"/>
        <end position="628"/>
    </location>
    <ligand>
        <name>IMP</name>
        <dbReference type="ChEBI" id="CHEBI:58053"/>
    </ligand>
</feature>
<protein>
    <recommendedName>
        <fullName evidence="13 15">Inosine-5'-monophosphate dehydrogenase</fullName>
        <shortName evidence="13">IMP dehydrogenase</shortName>
        <shortName evidence="13">IMPD</shortName>
        <shortName evidence="13">IMPDH</shortName>
        <ecNumber evidence="13 15">1.1.1.205</ecNumber>
    </recommendedName>
</protein>
<keyword evidence="4 13" id="KW-0963">Cytoplasm</keyword>
<dbReference type="PROSITE" id="PS00487">
    <property type="entry name" value="IMP_DH_GMP_RED"/>
    <property type="match status" value="1"/>
</dbReference>
<keyword evidence="5 13" id="KW-0479">Metal-binding</keyword>
<keyword evidence="7 13" id="KW-0658">Purine biosynthesis</keyword>
<dbReference type="GO" id="GO:0003938">
    <property type="term" value="F:IMP dehydrogenase activity"/>
    <property type="evidence" value="ECO:0007669"/>
    <property type="project" value="UniProtKB-UniRule"/>
</dbReference>
<dbReference type="NCBIfam" id="TIGR01302">
    <property type="entry name" value="IMP_dehydrog"/>
    <property type="match status" value="1"/>
</dbReference>
<comment type="function">
    <text evidence="13">Catalyzes the conversion of inosine 5'-phosphate (IMP) to xanthosine 5'-phosphate (XMP), the first committed and rate-limiting step in the de novo synthesis of guanine nucleotides, and therefore plays an important role in the regulation of cell growth.</text>
</comment>
<dbReference type="EMBL" id="JAPWDV010000001">
    <property type="protein sequence ID" value="KAJ6225617.1"/>
    <property type="molecule type" value="Genomic_DNA"/>
</dbReference>
<dbReference type="InterPro" id="IPR013785">
    <property type="entry name" value="Aldolase_TIM"/>
</dbReference>
<dbReference type="PANTHER" id="PTHR11911">
    <property type="entry name" value="INOSINE-5-MONOPHOSPHATE DEHYDROGENASE RELATED"/>
    <property type="match status" value="1"/>
</dbReference>
<evidence type="ECO:0000256" key="7">
    <source>
        <dbReference type="ARBA" id="ARBA00022755"/>
    </source>
</evidence>
<comment type="subunit">
    <text evidence="13">Homotetramer.</text>
</comment>
<organism evidence="18 19">
    <name type="scientific">Blomia tropicalis</name>
    <name type="common">Mite</name>
    <dbReference type="NCBI Taxonomy" id="40697"/>
    <lineage>
        <taxon>Eukaryota</taxon>
        <taxon>Metazoa</taxon>
        <taxon>Ecdysozoa</taxon>
        <taxon>Arthropoda</taxon>
        <taxon>Chelicerata</taxon>
        <taxon>Arachnida</taxon>
        <taxon>Acari</taxon>
        <taxon>Acariformes</taxon>
        <taxon>Sarcoptiformes</taxon>
        <taxon>Astigmata</taxon>
        <taxon>Glycyphagoidea</taxon>
        <taxon>Echimyopodidae</taxon>
        <taxon>Blomia</taxon>
    </lineage>
</organism>
<evidence type="ECO:0000256" key="15">
    <source>
        <dbReference type="RuleBase" id="RU003928"/>
    </source>
</evidence>
<dbReference type="Pfam" id="PF00571">
    <property type="entry name" value="CBS"/>
    <property type="match status" value="2"/>
</dbReference>
<dbReference type="GO" id="GO:0006177">
    <property type="term" value="P:GMP biosynthetic process"/>
    <property type="evidence" value="ECO:0007669"/>
    <property type="project" value="UniProtKB-UniRule"/>
</dbReference>
<dbReference type="PROSITE" id="PS51371">
    <property type="entry name" value="CBS"/>
    <property type="match status" value="2"/>
</dbReference>
<evidence type="ECO:0000256" key="14">
    <source>
        <dbReference type="PROSITE-ProRule" id="PRU00703"/>
    </source>
</evidence>
<feature type="binding site" description="in other chain" evidence="13">
    <location>
        <position position="541"/>
    </location>
    <ligand>
        <name>K(+)</name>
        <dbReference type="ChEBI" id="CHEBI:29103"/>
        <note>ligand shared between two tetrameric partners</note>
    </ligand>
</feature>
<evidence type="ECO:0000256" key="13">
    <source>
        <dbReference type="HAMAP-Rule" id="MF_03156"/>
    </source>
</evidence>
<comment type="similarity">
    <text evidence="3 13">Belongs to the IMPDH/GMPR family.</text>
</comment>
<sequence>MNSYNIITPKSISGHQLSGSQEQSRVNNFQIKESKQKPKINFTATSQSTANFNVNNNIKQGKEASHSKSRSDYYKRLEYFREYNRKLKERNPLYWKRDRKVNDQKETKPQKKKRTRDSAAEYQKRLEYFREYNRKLKERNPLYWKRDGKQAKQIAISRASPSLSISERVLNPTKKSVYYDFDVSSATKEITFQADPSSMASGSSRPSSTTPLNSPTYLRTIDSDNFEEDGLTAHQLFGSGDGLTYGDFLILPGFIDFAADEVITTTQLTKKIQLSAPLVSSPMDTVTESEMAIAMALCGGIGIIHHNCTAEFQAQEVMKVKKYKHGFIRDPVCLSPSHTVRDVLTIKAEKGFTGIPITDNGQLGGELMGIITSRDIDFKTEEIINEPLCKLMTTLDQLVTAPEGITLEEAIDVLEKNKKGKLPIVDPQMRLTALIARADIKKRRDYPMASKDLNNQLLVGAAIGTREPDKDRLKKLAEAGVDVIVLDSSQGNSIYQIQMIKYIKTNFPNIQVIAGNIVTQTQAKNLIEAGADGLRVGMGCGSICITQEVMACGRAQATAVYKVSNYARRFDIPTIADGGITSVGHILKALALGASACMMGSMLAGTTEAPGEYYFSNGVRLKKYRGMGSIDAMESKEGEGSRQRYFQSETEDVRVAQGVSGAIVDKGSVHRFVPYLVNGIRYGCQDMGIRSLNQMKEQMYCGVLKFEKRTASAQIEGGVHGLYSFEKKLF</sequence>
<dbReference type="FunFam" id="3.20.20.70:FF:000007">
    <property type="entry name" value="Chromosome 19 SCAF14664, whole genome shotgun sequence"/>
    <property type="match status" value="1"/>
</dbReference>
<comment type="cofactor">
    <cofactor evidence="1 13">
        <name>K(+)</name>
        <dbReference type="ChEBI" id="CHEBI:29103"/>
    </cofactor>
</comment>
<dbReference type="GO" id="GO:0046872">
    <property type="term" value="F:metal ion binding"/>
    <property type="evidence" value="ECO:0007669"/>
    <property type="project" value="UniProtKB-UniRule"/>
</dbReference>
<dbReference type="Pfam" id="PF00478">
    <property type="entry name" value="IMPDH"/>
    <property type="match status" value="1"/>
</dbReference>
<evidence type="ECO:0000256" key="3">
    <source>
        <dbReference type="ARBA" id="ARBA00005502"/>
    </source>
</evidence>
<keyword evidence="8 13" id="KW-0630">Potassium</keyword>
<evidence type="ECO:0000256" key="6">
    <source>
        <dbReference type="ARBA" id="ARBA00022749"/>
    </source>
</evidence>
<feature type="region of interest" description="Disordered" evidence="16">
    <location>
        <begin position="96"/>
        <end position="119"/>
    </location>
</feature>
<feature type="region of interest" description="Disordered" evidence="16">
    <location>
        <begin position="1"/>
        <end position="22"/>
    </location>
</feature>
<keyword evidence="6 13" id="KW-0332">GMP biosynthesis</keyword>
<dbReference type="InterPro" id="IPR005990">
    <property type="entry name" value="IMP_DH"/>
</dbReference>
<keyword evidence="10 13" id="KW-0520">NAD</keyword>
<evidence type="ECO:0000256" key="11">
    <source>
        <dbReference type="ARBA" id="ARBA00023122"/>
    </source>
</evidence>
<feature type="binding site" description="in other chain" evidence="13">
    <location>
        <position position="544"/>
    </location>
    <ligand>
        <name>K(+)</name>
        <dbReference type="ChEBI" id="CHEBI:29103"/>
        <note>ligand shared between two tetrameric partners</note>
    </ligand>
</feature>
<feature type="binding site" description="in other chain" evidence="13">
    <location>
        <position position="539"/>
    </location>
    <ligand>
        <name>K(+)</name>
        <dbReference type="ChEBI" id="CHEBI:29103"/>
        <note>ligand shared between two tetrameric partners</note>
    </ligand>
</feature>
<dbReference type="InterPro" id="IPR000644">
    <property type="entry name" value="CBS_dom"/>
</dbReference>
<dbReference type="InterPro" id="IPR001093">
    <property type="entry name" value="IMP_DH_GMPRt"/>
</dbReference>
<reference evidence="18" key="1">
    <citation type="submission" date="2022-12" db="EMBL/GenBank/DDBJ databases">
        <title>Genome assemblies of Blomia tropicalis.</title>
        <authorList>
            <person name="Cui Y."/>
        </authorList>
    </citation>
    <scope>NUCLEOTIDE SEQUENCE</scope>
    <source>
        <tissue evidence="18">Adult mites</tissue>
    </source>
</reference>
<gene>
    <name evidence="18" type="ORF">RDWZM_004162</name>
</gene>
<evidence type="ECO:0000256" key="12">
    <source>
        <dbReference type="ARBA" id="ARBA00048028"/>
    </source>
</evidence>
<evidence type="ECO:0000256" key="5">
    <source>
        <dbReference type="ARBA" id="ARBA00022723"/>
    </source>
</evidence>
<feature type="compositionally biased region" description="Low complexity" evidence="16">
    <location>
        <begin position="197"/>
        <end position="208"/>
    </location>
</feature>